<dbReference type="OrthoDB" id="5862586at2759"/>
<proteinExistence type="predicted"/>
<keyword evidence="2" id="KW-0812">Transmembrane</keyword>
<reference evidence="5" key="1">
    <citation type="journal article" date="2014" name="Nat. Genet.">
        <title>Genome of the human hookworm Necator americanus.</title>
        <authorList>
            <person name="Tang Y.T."/>
            <person name="Gao X."/>
            <person name="Rosa B.A."/>
            <person name="Abubucker S."/>
            <person name="Hallsworth-Pepin K."/>
            <person name="Martin J."/>
            <person name="Tyagi R."/>
            <person name="Heizer E."/>
            <person name="Zhang X."/>
            <person name="Bhonagiri-Palsikar V."/>
            <person name="Minx P."/>
            <person name="Warren W.C."/>
            <person name="Wang Q."/>
            <person name="Zhan B."/>
            <person name="Hotez P.J."/>
            <person name="Sternberg P.W."/>
            <person name="Dougall A."/>
            <person name="Gaze S.T."/>
            <person name="Mulvenna J."/>
            <person name="Sotillo J."/>
            <person name="Ranganathan S."/>
            <person name="Rabelo E.M."/>
            <person name="Wilson R.K."/>
            <person name="Felgner P.L."/>
            <person name="Bethony J."/>
            <person name="Hawdon J.M."/>
            <person name="Gasser R.B."/>
            <person name="Loukas A."/>
            <person name="Mitreva M."/>
        </authorList>
    </citation>
    <scope>NUCLEOTIDE SEQUENCE [LARGE SCALE GENOMIC DNA]</scope>
</reference>
<keyword evidence="5" id="KW-1185">Reference proteome</keyword>
<dbReference type="AlphaFoldDB" id="W2SGF6"/>
<keyword evidence="2" id="KW-0472">Membrane</keyword>
<organism evidence="4 5">
    <name type="scientific">Necator americanus</name>
    <name type="common">Human hookworm</name>
    <dbReference type="NCBI Taxonomy" id="51031"/>
    <lineage>
        <taxon>Eukaryota</taxon>
        <taxon>Metazoa</taxon>
        <taxon>Ecdysozoa</taxon>
        <taxon>Nematoda</taxon>
        <taxon>Chromadorea</taxon>
        <taxon>Rhabditida</taxon>
        <taxon>Rhabditina</taxon>
        <taxon>Rhabditomorpha</taxon>
        <taxon>Strongyloidea</taxon>
        <taxon>Ancylostomatidae</taxon>
        <taxon>Bunostominae</taxon>
        <taxon>Necator</taxon>
    </lineage>
</organism>
<sequence>MFELKCDIPKNDTRQPILHLPTVVGWSIQFRKHLPQSGDSKNTERQKPAEKWKSTIKQVQKTKRESARCRAKQIDQMSRWVFPLSFVAFNAMYWSYYLYFKS</sequence>
<dbReference type="GO" id="GO:0006811">
    <property type="term" value="P:monoatomic ion transport"/>
    <property type="evidence" value="ECO:0007669"/>
    <property type="project" value="InterPro"/>
</dbReference>
<dbReference type="GO" id="GO:0016020">
    <property type="term" value="C:membrane"/>
    <property type="evidence" value="ECO:0007669"/>
    <property type="project" value="InterPro"/>
</dbReference>
<gene>
    <name evidence="4" type="ORF">NECAME_05525</name>
</gene>
<feature type="transmembrane region" description="Helical" evidence="2">
    <location>
        <begin position="80"/>
        <end position="99"/>
    </location>
</feature>
<dbReference type="Gene3D" id="1.20.58.390">
    <property type="entry name" value="Neurotransmitter-gated ion-channel transmembrane domain"/>
    <property type="match status" value="1"/>
</dbReference>
<feature type="region of interest" description="Disordered" evidence="1">
    <location>
        <begin position="34"/>
        <end position="57"/>
    </location>
</feature>
<evidence type="ECO:0000256" key="2">
    <source>
        <dbReference type="SAM" id="Phobius"/>
    </source>
</evidence>
<dbReference type="Pfam" id="PF02932">
    <property type="entry name" value="Neur_chan_memb"/>
    <property type="match status" value="1"/>
</dbReference>
<protein>
    <recommendedName>
        <fullName evidence="3">Neurotransmitter-gated ion-channel transmembrane domain-containing protein</fullName>
    </recommendedName>
</protein>
<accession>W2SGF6</accession>
<dbReference type="InterPro" id="IPR036719">
    <property type="entry name" value="Neuro-gated_channel_TM_sf"/>
</dbReference>
<dbReference type="Proteomes" id="UP000053676">
    <property type="component" value="Unassembled WGS sequence"/>
</dbReference>
<evidence type="ECO:0000313" key="4">
    <source>
        <dbReference type="EMBL" id="ETN68680.1"/>
    </source>
</evidence>
<evidence type="ECO:0000256" key="1">
    <source>
        <dbReference type="SAM" id="MobiDB-lite"/>
    </source>
</evidence>
<name>W2SGF6_NECAM</name>
<evidence type="ECO:0000259" key="3">
    <source>
        <dbReference type="Pfam" id="PF02932"/>
    </source>
</evidence>
<evidence type="ECO:0000313" key="5">
    <source>
        <dbReference type="Proteomes" id="UP000053676"/>
    </source>
</evidence>
<feature type="domain" description="Neurotransmitter-gated ion-channel transmembrane" evidence="3">
    <location>
        <begin position="42"/>
        <end position="94"/>
    </location>
</feature>
<dbReference type="EMBL" id="KI669223">
    <property type="protein sequence ID" value="ETN68680.1"/>
    <property type="molecule type" value="Genomic_DNA"/>
</dbReference>
<dbReference type="InterPro" id="IPR006029">
    <property type="entry name" value="Neurotrans-gated_channel_TM"/>
</dbReference>
<dbReference type="KEGG" id="nai:NECAME_05525"/>
<dbReference type="SUPFAM" id="SSF90112">
    <property type="entry name" value="Neurotransmitter-gated ion-channel transmembrane pore"/>
    <property type="match status" value="1"/>
</dbReference>
<feature type="compositionally biased region" description="Basic and acidic residues" evidence="1">
    <location>
        <begin position="41"/>
        <end position="53"/>
    </location>
</feature>
<keyword evidence="2" id="KW-1133">Transmembrane helix</keyword>
<dbReference type="InterPro" id="IPR038050">
    <property type="entry name" value="Neuro_actylchol_rec"/>
</dbReference>